<dbReference type="AlphaFoldDB" id="A0AAV4TYC7"/>
<dbReference type="EMBL" id="BPLR01011997">
    <property type="protein sequence ID" value="GIY50606.1"/>
    <property type="molecule type" value="Genomic_DNA"/>
</dbReference>
<reference evidence="2 3" key="1">
    <citation type="submission" date="2021-06" db="EMBL/GenBank/DDBJ databases">
        <title>Caerostris extrusa draft genome.</title>
        <authorList>
            <person name="Kono N."/>
            <person name="Arakawa K."/>
        </authorList>
    </citation>
    <scope>NUCLEOTIDE SEQUENCE [LARGE SCALE GENOMIC DNA]</scope>
</reference>
<keyword evidence="3" id="KW-1185">Reference proteome</keyword>
<organism evidence="2 3">
    <name type="scientific">Caerostris extrusa</name>
    <name type="common">Bark spider</name>
    <name type="synonym">Caerostris bankana</name>
    <dbReference type="NCBI Taxonomy" id="172846"/>
    <lineage>
        <taxon>Eukaryota</taxon>
        <taxon>Metazoa</taxon>
        <taxon>Ecdysozoa</taxon>
        <taxon>Arthropoda</taxon>
        <taxon>Chelicerata</taxon>
        <taxon>Arachnida</taxon>
        <taxon>Araneae</taxon>
        <taxon>Araneomorphae</taxon>
        <taxon>Entelegynae</taxon>
        <taxon>Araneoidea</taxon>
        <taxon>Araneidae</taxon>
        <taxon>Caerostris</taxon>
    </lineage>
</organism>
<sequence length="129" mass="15012">MIQRAANSHRDKAPFDNNYPLDDPLANPSADHLHARSPKSEKDFACFLPFKNAVYSPRAAEASLIVVYFLYLLLTIRQFERRRYTYEDSLSFNHSLKKLNKVIESLITRIKHVVIVKPRRIGWKKGAKK</sequence>
<keyword evidence="1" id="KW-0812">Transmembrane</keyword>
<proteinExistence type="predicted"/>
<keyword evidence="1" id="KW-0472">Membrane</keyword>
<keyword evidence="1" id="KW-1133">Transmembrane helix</keyword>
<evidence type="ECO:0000313" key="3">
    <source>
        <dbReference type="Proteomes" id="UP001054945"/>
    </source>
</evidence>
<accession>A0AAV4TYC7</accession>
<evidence type="ECO:0000256" key="1">
    <source>
        <dbReference type="SAM" id="Phobius"/>
    </source>
</evidence>
<protein>
    <submittedName>
        <fullName evidence="2">Uncharacterized protein</fullName>
    </submittedName>
</protein>
<gene>
    <name evidence="2" type="ORF">CEXT_504761</name>
</gene>
<dbReference type="Proteomes" id="UP001054945">
    <property type="component" value="Unassembled WGS sequence"/>
</dbReference>
<name>A0AAV4TYC7_CAEEX</name>
<comment type="caution">
    <text evidence="2">The sequence shown here is derived from an EMBL/GenBank/DDBJ whole genome shotgun (WGS) entry which is preliminary data.</text>
</comment>
<evidence type="ECO:0000313" key="2">
    <source>
        <dbReference type="EMBL" id="GIY50606.1"/>
    </source>
</evidence>
<feature type="transmembrane region" description="Helical" evidence="1">
    <location>
        <begin position="59"/>
        <end position="76"/>
    </location>
</feature>